<evidence type="ECO:0000313" key="8">
    <source>
        <dbReference type="Proteomes" id="UP000465609"/>
    </source>
</evidence>
<evidence type="ECO:0000256" key="1">
    <source>
        <dbReference type="ARBA" id="ARBA00005820"/>
    </source>
</evidence>
<dbReference type="SMART" id="SM01043">
    <property type="entry name" value="BTAD"/>
    <property type="match status" value="1"/>
</dbReference>
<dbReference type="InterPro" id="IPR036388">
    <property type="entry name" value="WH-like_DNA-bd_sf"/>
</dbReference>
<dbReference type="Gene3D" id="1.25.40.10">
    <property type="entry name" value="Tetratricopeptide repeat domain"/>
    <property type="match status" value="1"/>
</dbReference>
<dbReference type="Pfam" id="PF13191">
    <property type="entry name" value="AAA_16"/>
    <property type="match status" value="1"/>
</dbReference>
<evidence type="ECO:0000256" key="4">
    <source>
        <dbReference type="ARBA" id="ARBA00023163"/>
    </source>
</evidence>
<dbReference type="PROSITE" id="PS51755">
    <property type="entry name" value="OMPR_PHOB"/>
    <property type="match status" value="1"/>
</dbReference>
<name>A0ABN5YUW6_9MYCO</name>
<evidence type="ECO:0000256" key="2">
    <source>
        <dbReference type="ARBA" id="ARBA00023015"/>
    </source>
</evidence>
<dbReference type="Pfam" id="PF03704">
    <property type="entry name" value="BTAD"/>
    <property type="match status" value="1"/>
</dbReference>
<comment type="similarity">
    <text evidence="1">Belongs to the AfsR/DnrI/RedD regulatory family.</text>
</comment>
<dbReference type="Proteomes" id="UP000465609">
    <property type="component" value="Chromosome"/>
</dbReference>
<dbReference type="InterPro" id="IPR016032">
    <property type="entry name" value="Sig_transdc_resp-reg_C-effctor"/>
</dbReference>
<keyword evidence="3 5" id="KW-0238">DNA-binding</keyword>
<evidence type="ECO:0000259" key="6">
    <source>
        <dbReference type="PROSITE" id="PS51755"/>
    </source>
</evidence>
<reference evidence="7 8" key="1">
    <citation type="journal article" date="2019" name="Emerg. Microbes Infect.">
        <title>Comprehensive subspecies identification of 175 nontuberculous mycobacteria species based on 7547 genomic profiles.</title>
        <authorList>
            <person name="Matsumoto Y."/>
            <person name="Kinjo T."/>
            <person name="Motooka D."/>
            <person name="Nabeya D."/>
            <person name="Jung N."/>
            <person name="Uechi K."/>
            <person name="Horii T."/>
            <person name="Iida T."/>
            <person name="Fujita J."/>
            <person name="Nakamura S."/>
        </authorList>
    </citation>
    <scope>NUCLEOTIDE SEQUENCE [LARGE SCALE GENOMIC DNA]</scope>
    <source>
        <strain evidence="7 8">JCM 15296</strain>
    </source>
</reference>
<gene>
    <name evidence="7" type="ORF">MAUB_34530</name>
</gene>
<dbReference type="Gene3D" id="1.10.10.10">
    <property type="entry name" value="Winged helix-like DNA-binding domain superfamily/Winged helix DNA-binding domain"/>
    <property type="match status" value="1"/>
</dbReference>
<feature type="DNA-binding region" description="OmpR/PhoB-type" evidence="5">
    <location>
        <begin position="1"/>
        <end position="107"/>
    </location>
</feature>
<dbReference type="EMBL" id="AP022577">
    <property type="protein sequence ID" value="BBX85580.1"/>
    <property type="molecule type" value="Genomic_DNA"/>
</dbReference>
<dbReference type="Gene3D" id="3.40.50.300">
    <property type="entry name" value="P-loop containing nucleotide triphosphate hydrolases"/>
    <property type="match status" value="1"/>
</dbReference>
<protein>
    <recommendedName>
        <fullName evidence="6">OmpR/PhoB-type domain-containing protein</fullName>
    </recommendedName>
</protein>
<dbReference type="InterPro" id="IPR051677">
    <property type="entry name" value="AfsR-DnrI-RedD_regulator"/>
</dbReference>
<dbReference type="PANTHER" id="PTHR35807:SF1">
    <property type="entry name" value="TRANSCRIPTIONAL REGULATOR REDD"/>
    <property type="match status" value="1"/>
</dbReference>
<organism evidence="7 8">
    <name type="scientific">Mycolicibacterium aubagnense</name>
    <dbReference type="NCBI Taxonomy" id="319707"/>
    <lineage>
        <taxon>Bacteria</taxon>
        <taxon>Bacillati</taxon>
        <taxon>Actinomycetota</taxon>
        <taxon>Actinomycetes</taxon>
        <taxon>Mycobacteriales</taxon>
        <taxon>Mycobacteriaceae</taxon>
        <taxon>Mycolicibacterium</taxon>
    </lineage>
</organism>
<dbReference type="PANTHER" id="PTHR35807">
    <property type="entry name" value="TRANSCRIPTIONAL REGULATOR REDD-RELATED"/>
    <property type="match status" value="1"/>
</dbReference>
<dbReference type="InterPro" id="IPR011990">
    <property type="entry name" value="TPR-like_helical_dom_sf"/>
</dbReference>
<dbReference type="SMART" id="SM00862">
    <property type="entry name" value="Trans_reg_C"/>
    <property type="match status" value="1"/>
</dbReference>
<sequence>MAQYFLSGAVMARVDGTPAALGGPKQRCVLAVLLANHGAVVSIDRLIDAVWGDEPPAKALASVRSYMANLRRVLDPAADGANDPDGRRSDVHSQRLASHPHGYQLNLLPGDTVDLFRFEDLVANGRSALIRNSAETAVGMLTEALALWHGDPFGEFAYHEFAAPEAIRFSALRSTAIEARFDAALQLGGGGELVPEIEGALAEHPLQERLWGHLMLALHRANRTADAIQAFERACTTLDREIGTRPGEGLQTLFEKIRDGAPELNVAPAHHVPEPTPGAAAPPPFVGRDAELGSVAAAVRRGQAGAGGLTLVTGDAGIGKTSLAQAAVDRASAAGMTVAWASHPSGVKLPLLWTWIQLLRQLGTELGPEARRAVLHEAPGVVTALVPEWHGDDDLASASRFAPTGFTLVERIVTALRALAGIRPLLLVIDDLQRADPASLNTLVLLAGEFPRLPIQVVGNWTFFGTDRPMNRSSFERLVRSNDAVTMHLDGIDSTSAAHLIDAVAGREVPPVVSDEVWQQAGGNPFYIKELARALGTDGAPQHGHPALSDAVVGVVGRRLNVLDRPSRRVLSAAAVVGPEFDVADLADIVDLSISTVQSRLRPAYETGLLDELPERPGAYRFSHGLVRDALITQLATTDRTSVHAAIATTRTPTLATAAYEHVIAAADHAWRAGTELNADVALGILEAAIPRALNRSAYHDVAGLAEHALQICERLPAKPEHLDRQATLWLHLAGARGILEGQASESATAAVQRAFEIGQEVKGRNFYGAIALKCLMLCAHGRIDETEIIAHGLQDQYDKSGDPVIGVVNDFAHIMVYSLRGEADLLITTGHHMMTNFPPPETVTDPLHFFHPRVYCWMALAEAVRGDQDAMREYHRRALHLAQSRGDVFNILAAKLTYVECAAILGVIDGTAELADQVDAEFCAAGGRQWAATARIISVWAQTLSGKDIDPDIARQAYQLYTSDGTTAMNTIFLSLLSDIELHHGRIDAARDWLKQASRLADATGERAYRHMLAERLASLSVQSV</sequence>
<dbReference type="Pfam" id="PF00486">
    <property type="entry name" value="Trans_reg_C"/>
    <property type="match status" value="1"/>
</dbReference>
<evidence type="ECO:0000256" key="5">
    <source>
        <dbReference type="PROSITE-ProRule" id="PRU01091"/>
    </source>
</evidence>
<feature type="domain" description="OmpR/PhoB-type" evidence="6">
    <location>
        <begin position="1"/>
        <end position="107"/>
    </location>
</feature>
<dbReference type="CDD" id="cd15831">
    <property type="entry name" value="BTAD"/>
    <property type="match status" value="1"/>
</dbReference>
<dbReference type="SUPFAM" id="SSF46894">
    <property type="entry name" value="C-terminal effector domain of the bipartite response regulators"/>
    <property type="match status" value="1"/>
</dbReference>
<proteinExistence type="inferred from homology"/>
<keyword evidence="4" id="KW-0804">Transcription</keyword>
<keyword evidence="2" id="KW-0805">Transcription regulation</keyword>
<evidence type="ECO:0000313" key="7">
    <source>
        <dbReference type="EMBL" id="BBX85580.1"/>
    </source>
</evidence>
<evidence type="ECO:0000256" key="3">
    <source>
        <dbReference type="ARBA" id="ARBA00023125"/>
    </source>
</evidence>
<accession>A0ABN5YUW6</accession>
<dbReference type="InterPro" id="IPR001867">
    <property type="entry name" value="OmpR/PhoB-type_DNA-bd"/>
</dbReference>
<keyword evidence="8" id="KW-1185">Reference proteome</keyword>
<dbReference type="InterPro" id="IPR041664">
    <property type="entry name" value="AAA_16"/>
</dbReference>
<dbReference type="SUPFAM" id="SSF48452">
    <property type="entry name" value="TPR-like"/>
    <property type="match status" value="1"/>
</dbReference>
<dbReference type="InterPro" id="IPR005158">
    <property type="entry name" value="BTAD"/>
</dbReference>
<dbReference type="InterPro" id="IPR027417">
    <property type="entry name" value="P-loop_NTPase"/>
</dbReference>
<dbReference type="SUPFAM" id="SSF52540">
    <property type="entry name" value="P-loop containing nucleoside triphosphate hydrolases"/>
    <property type="match status" value="1"/>
</dbReference>